<comment type="caution">
    <text evidence="8">The sequence shown here is derived from an EMBL/GenBank/DDBJ whole genome shotgun (WGS) entry which is preliminary data.</text>
</comment>
<evidence type="ECO:0000256" key="4">
    <source>
        <dbReference type="ARBA" id="ARBA00023136"/>
    </source>
</evidence>
<feature type="transmembrane region" description="Helical" evidence="6">
    <location>
        <begin position="46"/>
        <end position="72"/>
    </location>
</feature>
<dbReference type="InterPro" id="IPR020846">
    <property type="entry name" value="MFS_dom"/>
</dbReference>
<gene>
    <name evidence="8" type="primary">AMF1_1</name>
    <name evidence="8" type="ORF">Plec18167_008667</name>
</gene>
<keyword evidence="3 6" id="KW-1133">Transmembrane helix</keyword>
<feature type="domain" description="Major facilitator superfamily (MFS) profile" evidence="7">
    <location>
        <begin position="48"/>
        <end position="502"/>
    </location>
</feature>
<dbReference type="SUPFAM" id="SSF103473">
    <property type="entry name" value="MFS general substrate transporter"/>
    <property type="match status" value="1"/>
</dbReference>
<keyword evidence="4 6" id="KW-0472">Membrane</keyword>
<feature type="transmembrane region" description="Helical" evidence="6">
    <location>
        <begin position="401"/>
        <end position="426"/>
    </location>
</feature>
<evidence type="ECO:0000256" key="3">
    <source>
        <dbReference type="ARBA" id="ARBA00022989"/>
    </source>
</evidence>
<protein>
    <submittedName>
        <fullName evidence="8">Low affinity NH4+ transporter</fullName>
    </submittedName>
</protein>
<dbReference type="PANTHER" id="PTHR42718:SF1">
    <property type="entry name" value="LOW AFFINITY AMMONIUM TRANSPORTER"/>
    <property type="match status" value="1"/>
</dbReference>
<name>A0ABR3WUS2_9EURO</name>
<keyword evidence="9" id="KW-1185">Reference proteome</keyword>
<evidence type="ECO:0000259" key="7">
    <source>
        <dbReference type="PROSITE" id="PS50850"/>
    </source>
</evidence>
<dbReference type="Pfam" id="PF07690">
    <property type="entry name" value="MFS_1"/>
    <property type="match status" value="1"/>
</dbReference>
<dbReference type="InterPro" id="IPR011701">
    <property type="entry name" value="MFS"/>
</dbReference>
<evidence type="ECO:0000256" key="6">
    <source>
        <dbReference type="SAM" id="Phobius"/>
    </source>
</evidence>
<feature type="transmembrane region" description="Helical" evidence="6">
    <location>
        <begin position="351"/>
        <end position="369"/>
    </location>
</feature>
<feature type="transmembrane region" description="Helical" evidence="6">
    <location>
        <begin position="114"/>
        <end position="134"/>
    </location>
</feature>
<dbReference type="InterPro" id="IPR036259">
    <property type="entry name" value="MFS_trans_sf"/>
</dbReference>
<feature type="transmembrane region" description="Helical" evidence="6">
    <location>
        <begin position="478"/>
        <end position="497"/>
    </location>
</feature>
<feature type="transmembrane region" description="Helical" evidence="6">
    <location>
        <begin position="275"/>
        <end position="293"/>
    </location>
</feature>
<accession>A0ABR3WUS2</accession>
<dbReference type="Proteomes" id="UP001583193">
    <property type="component" value="Unassembled WGS sequence"/>
</dbReference>
<evidence type="ECO:0000313" key="8">
    <source>
        <dbReference type="EMBL" id="KAL1867395.1"/>
    </source>
</evidence>
<organism evidence="8 9">
    <name type="scientific">Paecilomyces lecythidis</name>
    <dbReference type="NCBI Taxonomy" id="3004212"/>
    <lineage>
        <taxon>Eukaryota</taxon>
        <taxon>Fungi</taxon>
        <taxon>Dikarya</taxon>
        <taxon>Ascomycota</taxon>
        <taxon>Pezizomycotina</taxon>
        <taxon>Eurotiomycetes</taxon>
        <taxon>Eurotiomycetidae</taxon>
        <taxon>Eurotiales</taxon>
        <taxon>Thermoascaceae</taxon>
        <taxon>Paecilomyces</taxon>
    </lineage>
</organism>
<feature type="transmembrane region" description="Helical" evidence="6">
    <location>
        <begin position="246"/>
        <end position="263"/>
    </location>
</feature>
<proteinExistence type="predicted"/>
<dbReference type="EMBL" id="JAVDPF010000044">
    <property type="protein sequence ID" value="KAL1867395.1"/>
    <property type="molecule type" value="Genomic_DNA"/>
</dbReference>
<dbReference type="Gene3D" id="1.20.1250.20">
    <property type="entry name" value="MFS general substrate transporter like domains"/>
    <property type="match status" value="1"/>
</dbReference>
<feature type="transmembrane region" description="Helical" evidence="6">
    <location>
        <begin position="206"/>
        <end position="226"/>
    </location>
</feature>
<evidence type="ECO:0000256" key="5">
    <source>
        <dbReference type="SAM" id="MobiDB-lite"/>
    </source>
</evidence>
<feature type="transmembrane region" description="Helical" evidence="6">
    <location>
        <begin position="84"/>
        <end position="102"/>
    </location>
</feature>
<feature type="transmembrane region" description="Helical" evidence="6">
    <location>
        <begin position="438"/>
        <end position="458"/>
    </location>
</feature>
<comment type="subcellular location">
    <subcellularLocation>
        <location evidence="1">Membrane</location>
        <topology evidence="1">Multi-pass membrane protein</topology>
    </subcellularLocation>
</comment>
<keyword evidence="2 6" id="KW-0812">Transmembrane</keyword>
<reference evidence="8 9" key="1">
    <citation type="journal article" date="2024" name="IMA Fungus">
        <title>IMA Genome - F19 : A genome assembly and annotation guide to empower mycologists, including annotated draft genome sequences of Ceratocystis pirilliformis, Diaporthe australafricana, Fusarium ophioides, Paecilomyces lecythidis, and Sporothrix stenoceras.</title>
        <authorList>
            <person name="Aylward J."/>
            <person name="Wilson A.M."/>
            <person name="Visagie C.M."/>
            <person name="Spraker J."/>
            <person name="Barnes I."/>
            <person name="Buitendag C."/>
            <person name="Ceriani C."/>
            <person name="Del Mar Angel L."/>
            <person name="du Plessis D."/>
            <person name="Fuchs T."/>
            <person name="Gasser K."/>
            <person name="Kramer D."/>
            <person name="Li W."/>
            <person name="Munsamy K."/>
            <person name="Piso A."/>
            <person name="Price J.L."/>
            <person name="Sonnekus B."/>
            <person name="Thomas C."/>
            <person name="van der Nest A."/>
            <person name="van Dijk A."/>
            <person name="van Heerden A."/>
            <person name="van Vuuren N."/>
            <person name="Yilmaz N."/>
            <person name="Duong T.A."/>
            <person name="van der Merwe N.A."/>
            <person name="Wingfield M.J."/>
            <person name="Wingfield B.D."/>
        </authorList>
    </citation>
    <scope>NUCLEOTIDE SEQUENCE [LARGE SCALE GENOMIC DNA]</scope>
    <source>
        <strain evidence="8 9">CMW 18167</strain>
    </source>
</reference>
<dbReference type="PROSITE" id="PS50850">
    <property type="entry name" value="MFS"/>
    <property type="match status" value="1"/>
</dbReference>
<evidence type="ECO:0000256" key="1">
    <source>
        <dbReference type="ARBA" id="ARBA00004141"/>
    </source>
</evidence>
<feature type="transmembrane region" description="Helical" evidence="6">
    <location>
        <begin position="176"/>
        <end position="200"/>
    </location>
</feature>
<evidence type="ECO:0000256" key="2">
    <source>
        <dbReference type="ARBA" id="ARBA00022692"/>
    </source>
</evidence>
<feature type="transmembrane region" description="Helical" evidence="6">
    <location>
        <begin position="376"/>
        <end position="395"/>
    </location>
</feature>
<dbReference type="Gene3D" id="1.20.1720.10">
    <property type="entry name" value="Multidrug resistance protein D"/>
    <property type="match status" value="1"/>
</dbReference>
<sequence>MVPVEATDSDEIQEEAKRQDVDPEALSKTLTEQSHVVRPQSLPKEILFISVVCGAQFMTQAGLALSIAPLHIIGASFGTTSENDLSWCSAAYSLTIGTFILVAGRLGDLYGHKLMFIIGFGWFSLWSLIAGFSVWSNQIFFDCCRALQGIGPALLLPNAVAIFGRSYEPGPRKDMVFSLFGATAPGGFVVGSTFSSIFAQLVWWPWAYWVMAIACFCFAVLGVLVIPKTPSPKFTDGLSTFTRLDILGASAGISALVLINFAWNQGPVVGWQVPYNYVLLIVGFLFLTIFLVIERKATCPLLPWSVFTGDVGWVLGCIAAGWSSFGTAIFYFYQFMEVIKGDTGLLVSAKWAPAAISGAIAAVTTGFLLSRVPPSVIMFAAMCAFTTGLALLATLPPDQIYWAQAFVMSIVICWGMDMSFPSGTVILSNSMHHQHQGLAGSLVNTVVNYSISIGLGFAGTVESQVNDGGRNPLRGLRGASYMGLGFAGLGLLLSRISSPLSIGSPRNDSIDRILIGIILLHVLHVIMMDENFPDGILLKKHIGRVIHVESIQYQIERVIAEKYDRDLVQRVALFEARKFDTQEIAVLKLRFQ</sequence>
<feature type="region of interest" description="Disordered" evidence="5">
    <location>
        <begin position="1"/>
        <end position="23"/>
    </location>
</feature>
<dbReference type="PANTHER" id="PTHR42718">
    <property type="entry name" value="MAJOR FACILITATOR SUPERFAMILY MULTIDRUG TRANSPORTER MFSC"/>
    <property type="match status" value="1"/>
</dbReference>
<feature type="transmembrane region" description="Helical" evidence="6">
    <location>
        <begin position="313"/>
        <end position="331"/>
    </location>
</feature>
<evidence type="ECO:0000313" key="9">
    <source>
        <dbReference type="Proteomes" id="UP001583193"/>
    </source>
</evidence>
<dbReference type="CDD" id="cd17476">
    <property type="entry name" value="MFS_Amf1_MDR_like"/>
    <property type="match status" value="1"/>
</dbReference>